<feature type="region of interest" description="Disordered" evidence="2">
    <location>
        <begin position="196"/>
        <end position="221"/>
    </location>
</feature>
<comment type="caution">
    <text evidence="3">The sequence shown here is derived from an EMBL/GenBank/DDBJ whole genome shotgun (WGS) entry which is preliminary data.</text>
</comment>
<feature type="region of interest" description="Disordered" evidence="2">
    <location>
        <begin position="1"/>
        <end position="21"/>
    </location>
</feature>
<dbReference type="AlphaFoldDB" id="A0A835BUC4"/>
<dbReference type="OrthoDB" id="10444427at2759"/>
<feature type="coiled-coil region" evidence="1">
    <location>
        <begin position="45"/>
        <end position="72"/>
    </location>
</feature>
<organism evidence="3 4">
    <name type="scientific">Digitaria exilis</name>
    <dbReference type="NCBI Taxonomy" id="1010633"/>
    <lineage>
        <taxon>Eukaryota</taxon>
        <taxon>Viridiplantae</taxon>
        <taxon>Streptophyta</taxon>
        <taxon>Embryophyta</taxon>
        <taxon>Tracheophyta</taxon>
        <taxon>Spermatophyta</taxon>
        <taxon>Magnoliopsida</taxon>
        <taxon>Liliopsida</taxon>
        <taxon>Poales</taxon>
        <taxon>Poaceae</taxon>
        <taxon>PACMAD clade</taxon>
        <taxon>Panicoideae</taxon>
        <taxon>Panicodae</taxon>
        <taxon>Paniceae</taxon>
        <taxon>Anthephorinae</taxon>
        <taxon>Digitaria</taxon>
    </lineage>
</organism>
<keyword evidence="4" id="KW-1185">Reference proteome</keyword>
<sequence length="221" mass="25144">MNWLSIPPMDNHQEANPPMKPSICAKCKGRQVDGESPNAKLDQDYQEVMHENKLAMREIQKLKQQVVDLKSGYNTLTNGHTKFANMMSLRAINYDKQVLGFPSPKIVEKARNRNNGPSKPKVRYCIEYQQEGHFAFDCNTLTPTKLKDQLRTKAFNAHYGLSRTSKGKVVRLFGAKDPTRPRQLWVPKNLITSLNEPRMAKNTSSSTSSTQTSNKVWVAKH</sequence>
<feature type="compositionally biased region" description="Low complexity" evidence="2">
    <location>
        <begin position="203"/>
        <end position="213"/>
    </location>
</feature>
<accession>A0A835BUC4</accession>
<proteinExistence type="predicted"/>
<evidence type="ECO:0000256" key="1">
    <source>
        <dbReference type="SAM" id="Coils"/>
    </source>
</evidence>
<protein>
    <submittedName>
        <fullName evidence="3">Uncharacterized protein</fullName>
    </submittedName>
</protein>
<name>A0A835BUC4_9POAL</name>
<gene>
    <name evidence="3" type="ORF">HU200_029398</name>
</gene>
<reference evidence="3" key="1">
    <citation type="submission" date="2020-07" db="EMBL/GenBank/DDBJ databases">
        <title>Genome sequence and genetic diversity analysis of an under-domesticated orphan crop, white fonio (Digitaria exilis).</title>
        <authorList>
            <person name="Bennetzen J.L."/>
            <person name="Chen S."/>
            <person name="Ma X."/>
            <person name="Wang X."/>
            <person name="Yssel A.E.J."/>
            <person name="Chaluvadi S.R."/>
            <person name="Johnson M."/>
            <person name="Gangashetty P."/>
            <person name="Hamidou F."/>
            <person name="Sanogo M.D."/>
            <person name="Zwaenepoel A."/>
            <person name="Wallace J."/>
            <person name="Van De Peer Y."/>
            <person name="Van Deynze A."/>
        </authorList>
    </citation>
    <scope>NUCLEOTIDE SEQUENCE</scope>
    <source>
        <tissue evidence="3">Leaves</tissue>
    </source>
</reference>
<keyword evidence="1" id="KW-0175">Coiled coil</keyword>
<evidence type="ECO:0000256" key="2">
    <source>
        <dbReference type="SAM" id="MobiDB-lite"/>
    </source>
</evidence>
<dbReference type="EMBL" id="JACEFO010001753">
    <property type="protein sequence ID" value="KAF8711368.1"/>
    <property type="molecule type" value="Genomic_DNA"/>
</dbReference>
<evidence type="ECO:0000313" key="4">
    <source>
        <dbReference type="Proteomes" id="UP000636709"/>
    </source>
</evidence>
<dbReference type="Proteomes" id="UP000636709">
    <property type="component" value="Unassembled WGS sequence"/>
</dbReference>
<evidence type="ECO:0000313" key="3">
    <source>
        <dbReference type="EMBL" id="KAF8711368.1"/>
    </source>
</evidence>